<evidence type="ECO:0000256" key="1">
    <source>
        <dbReference type="SAM" id="MobiDB-lite"/>
    </source>
</evidence>
<evidence type="ECO:0000313" key="2">
    <source>
        <dbReference type="EMBL" id="ETS81145.1"/>
    </source>
</evidence>
<accession>W3X511</accession>
<dbReference type="OrthoDB" id="10364044at2759"/>
<reference evidence="3" key="1">
    <citation type="journal article" date="2015" name="BMC Genomics">
        <title>Genomic and transcriptomic analysis of the endophytic fungus Pestalotiopsis fici reveals its lifestyle and high potential for synthesis of natural products.</title>
        <authorList>
            <person name="Wang X."/>
            <person name="Zhang X."/>
            <person name="Liu L."/>
            <person name="Xiang M."/>
            <person name="Wang W."/>
            <person name="Sun X."/>
            <person name="Che Y."/>
            <person name="Guo L."/>
            <person name="Liu G."/>
            <person name="Guo L."/>
            <person name="Wang C."/>
            <person name="Yin W.B."/>
            <person name="Stadler M."/>
            <person name="Zhang X."/>
            <person name="Liu X."/>
        </authorList>
    </citation>
    <scope>NUCLEOTIDE SEQUENCE [LARGE SCALE GENOMIC DNA]</scope>
    <source>
        <strain evidence="3">W106-1 / CGMCC3.15140</strain>
    </source>
</reference>
<dbReference type="EMBL" id="KI912112">
    <property type="protein sequence ID" value="ETS81145.1"/>
    <property type="molecule type" value="Genomic_DNA"/>
</dbReference>
<dbReference type="AlphaFoldDB" id="W3X511"/>
<dbReference type="RefSeq" id="XP_007832919.1">
    <property type="nucleotide sequence ID" value="XM_007834728.1"/>
</dbReference>
<dbReference type="GeneID" id="19271160"/>
<dbReference type="InParanoid" id="W3X511"/>
<dbReference type="HOGENOM" id="CLU_950300_0_0_1"/>
<evidence type="ECO:0000313" key="3">
    <source>
        <dbReference type="Proteomes" id="UP000030651"/>
    </source>
</evidence>
<name>W3X511_PESFW</name>
<proteinExistence type="predicted"/>
<protein>
    <submittedName>
        <fullName evidence="2">Uncharacterized protein</fullName>
    </submittedName>
</protein>
<keyword evidence="3" id="KW-1185">Reference proteome</keyword>
<feature type="compositionally biased region" description="Polar residues" evidence="1">
    <location>
        <begin position="238"/>
        <end position="252"/>
    </location>
</feature>
<dbReference type="Proteomes" id="UP000030651">
    <property type="component" value="Unassembled WGS sequence"/>
</dbReference>
<sequence length="293" mass="33394">MERLHPSDIWQHVLRGARSDEVNGWRILVAGDPTSTNCVAVALIHSETRDQSSERHIPYLTFFHEGIEALPCRCADINRYIYNGVSSNGSHRSRIKLLQAREQALQKADNQALTAARRLKDAELPGTNIIWDNYQSIWYDVLRKLLRPDQWLATVSPSLILDPTYWAHDIFVDLVLSTSGALTPIPQWQWSLRKAYDGFDDFGVAEFAGAYCGPTSTSQPALQVNMEVSSQADDEEGCTTSSPDPSMRQSRTQKWDNTKRMDAYLALNRLDYIASAVRNECEKHRDRRRELVR</sequence>
<dbReference type="KEGG" id="pfy:PFICI_06147"/>
<gene>
    <name evidence="2" type="ORF">PFICI_06147</name>
</gene>
<feature type="region of interest" description="Disordered" evidence="1">
    <location>
        <begin position="229"/>
        <end position="255"/>
    </location>
</feature>
<organism evidence="2 3">
    <name type="scientific">Pestalotiopsis fici (strain W106-1 / CGMCC3.15140)</name>
    <dbReference type="NCBI Taxonomy" id="1229662"/>
    <lineage>
        <taxon>Eukaryota</taxon>
        <taxon>Fungi</taxon>
        <taxon>Dikarya</taxon>
        <taxon>Ascomycota</taxon>
        <taxon>Pezizomycotina</taxon>
        <taxon>Sordariomycetes</taxon>
        <taxon>Xylariomycetidae</taxon>
        <taxon>Amphisphaeriales</taxon>
        <taxon>Sporocadaceae</taxon>
        <taxon>Pestalotiopsis</taxon>
    </lineage>
</organism>